<evidence type="ECO:0008006" key="3">
    <source>
        <dbReference type="Google" id="ProtNLM"/>
    </source>
</evidence>
<protein>
    <recommendedName>
        <fullName evidence="3">Peptidase M20 dimerisation domain-containing protein</fullName>
    </recommendedName>
</protein>
<dbReference type="Proteomes" id="UP000324800">
    <property type="component" value="Unassembled WGS sequence"/>
</dbReference>
<dbReference type="EMBL" id="SNRW01011615">
    <property type="protein sequence ID" value="KAA6374916.1"/>
    <property type="molecule type" value="Genomic_DNA"/>
</dbReference>
<name>A0A5J4UW34_9EUKA</name>
<accession>A0A5J4UW34</accession>
<gene>
    <name evidence="1" type="ORF">EZS28_029556</name>
</gene>
<comment type="caution">
    <text evidence="1">The sequence shown here is derived from an EMBL/GenBank/DDBJ whole genome shotgun (WGS) entry which is preliminary data.</text>
</comment>
<evidence type="ECO:0000313" key="1">
    <source>
        <dbReference type="EMBL" id="KAA6374916.1"/>
    </source>
</evidence>
<organism evidence="1 2">
    <name type="scientific">Streblomastix strix</name>
    <dbReference type="NCBI Taxonomy" id="222440"/>
    <lineage>
        <taxon>Eukaryota</taxon>
        <taxon>Metamonada</taxon>
        <taxon>Preaxostyla</taxon>
        <taxon>Oxymonadida</taxon>
        <taxon>Streblomastigidae</taxon>
        <taxon>Streblomastix</taxon>
    </lineage>
</organism>
<proteinExistence type="predicted"/>
<evidence type="ECO:0000313" key="2">
    <source>
        <dbReference type="Proteomes" id="UP000324800"/>
    </source>
</evidence>
<sequence length="69" mass="7703">MTEQLSGIIPNKFVMNGTTEVGILMNKIMNSQDVSFGARADNLHSIQEMLYIDTAGHIYQTLLVFISKL</sequence>
<reference evidence="1 2" key="1">
    <citation type="submission" date="2019-03" db="EMBL/GenBank/DDBJ databases">
        <title>Single cell metagenomics reveals metabolic interactions within the superorganism composed of flagellate Streblomastix strix and complex community of Bacteroidetes bacteria on its surface.</title>
        <authorList>
            <person name="Treitli S.C."/>
            <person name="Kolisko M."/>
            <person name="Husnik F."/>
            <person name="Keeling P."/>
            <person name="Hampl V."/>
        </authorList>
    </citation>
    <scope>NUCLEOTIDE SEQUENCE [LARGE SCALE GENOMIC DNA]</scope>
    <source>
        <strain evidence="1">ST1C</strain>
    </source>
</reference>
<dbReference type="AlphaFoldDB" id="A0A5J4UW34"/>